<feature type="compositionally biased region" description="Polar residues" evidence="1">
    <location>
        <begin position="33"/>
        <end position="47"/>
    </location>
</feature>
<dbReference type="AlphaFoldDB" id="A0AAN9F9T6"/>
<name>A0AAN9F9T6_CROPI</name>
<evidence type="ECO:0000313" key="2">
    <source>
        <dbReference type="EMBL" id="KAK7270211.1"/>
    </source>
</evidence>
<feature type="compositionally biased region" description="Basic and acidic residues" evidence="1">
    <location>
        <begin position="15"/>
        <end position="29"/>
    </location>
</feature>
<dbReference type="EMBL" id="JAYWIO010000004">
    <property type="protein sequence ID" value="KAK7270211.1"/>
    <property type="molecule type" value="Genomic_DNA"/>
</dbReference>
<accession>A0AAN9F9T6</accession>
<reference evidence="2 3" key="1">
    <citation type="submission" date="2024-01" db="EMBL/GenBank/DDBJ databases">
        <title>The genomes of 5 underutilized Papilionoideae crops provide insights into root nodulation and disease resistanc.</title>
        <authorList>
            <person name="Yuan L."/>
        </authorList>
    </citation>
    <scope>NUCLEOTIDE SEQUENCE [LARGE SCALE GENOMIC DNA]</scope>
    <source>
        <strain evidence="2">ZHUSHIDOU_FW_LH</strain>
        <tissue evidence="2">Leaf</tissue>
    </source>
</reference>
<gene>
    <name evidence="2" type="ORF">RIF29_23198</name>
</gene>
<sequence length="74" mass="8486">MKSHVSGSERSPASESRRFSGEKLQHVDEAAATTDTCKQGRLQMSNQTERKKCRRHRAEDPIRTLMFLGSWNHT</sequence>
<feature type="region of interest" description="Disordered" evidence="1">
    <location>
        <begin position="1"/>
        <end position="57"/>
    </location>
</feature>
<protein>
    <submittedName>
        <fullName evidence="2">Uncharacterized protein</fullName>
    </submittedName>
</protein>
<feature type="compositionally biased region" description="Polar residues" evidence="1">
    <location>
        <begin position="1"/>
        <end position="14"/>
    </location>
</feature>
<evidence type="ECO:0000256" key="1">
    <source>
        <dbReference type="SAM" id="MobiDB-lite"/>
    </source>
</evidence>
<comment type="caution">
    <text evidence="2">The sequence shown here is derived from an EMBL/GenBank/DDBJ whole genome shotgun (WGS) entry which is preliminary data.</text>
</comment>
<proteinExistence type="predicted"/>
<dbReference type="Proteomes" id="UP001372338">
    <property type="component" value="Unassembled WGS sequence"/>
</dbReference>
<keyword evidence="3" id="KW-1185">Reference proteome</keyword>
<organism evidence="2 3">
    <name type="scientific">Crotalaria pallida</name>
    <name type="common">Smooth rattlebox</name>
    <name type="synonym">Crotalaria striata</name>
    <dbReference type="NCBI Taxonomy" id="3830"/>
    <lineage>
        <taxon>Eukaryota</taxon>
        <taxon>Viridiplantae</taxon>
        <taxon>Streptophyta</taxon>
        <taxon>Embryophyta</taxon>
        <taxon>Tracheophyta</taxon>
        <taxon>Spermatophyta</taxon>
        <taxon>Magnoliopsida</taxon>
        <taxon>eudicotyledons</taxon>
        <taxon>Gunneridae</taxon>
        <taxon>Pentapetalae</taxon>
        <taxon>rosids</taxon>
        <taxon>fabids</taxon>
        <taxon>Fabales</taxon>
        <taxon>Fabaceae</taxon>
        <taxon>Papilionoideae</taxon>
        <taxon>50 kb inversion clade</taxon>
        <taxon>genistoids sensu lato</taxon>
        <taxon>core genistoids</taxon>
        <taxon>Crotalarieae</taxon>
        <taxon>Crotalaria</taxon>
    </lineage>
</organism>
<evidence type="ECO:0000313" key="3">
    <source>
        <dbReference type="Proteomes" id="UP001372338"/>
    </source>
</evidence>